<evidence type="ECO:0000256" key="16">
    <source>
        <dbReference type="PIRSR" id="PIRSR000386-1"/>
    </source>
</evidence>
<sequence>MKFDVMTLFPDMINQACSHSIVARGIDSGIINVNAINPRDYTKDKHKKVDDTPFGGGAGMVLMCQPYFDCFDSIQKSEDTEVIILSPQGEVFNQQMSCELAQKSHIILICGHYEGFDERIKQYTKAREVSIGDYVLTGGELPAMCIIDSVSRNIEGFLGKIDSAHYDSFSDGLLEHPQYTKPREYNGLCVPEVLLGGNHAEINRWRRKQQLIITYKKRRDLFDNFRKNCNNKEDIKLLNEVLSELKV</sequence>
<evidence type="ECO:0000259" key="18">
    <source>
        <dbReference type="Pfam" id="PF01746"/>
    </source>
</evidence>
<reference evidence="19" key="1">
    <citation type="submission" date="2020-10" db="EMBL/GenBank/DDBJ databases">
        <authorList>
            <person name="Gilroy R."/>
        </authorList>
    </citation>
    <scope>NUCLEOTIDE SEQUENCE</scope>
    <source>
        <strain evidence="19">CHK154-7741</strain>
    </source>
</reference>
<comment type="function">
    <text evidence="1 15 17">Specifically methylates guanosine-37 in various tRNAs.</text>
</comment>
<dbReference type="NCBIfam" id="NF000648">
    <property type="entry name" value="PRK00026.1"/>
    <property type="match status" value="1"/>
</dbReference>
<gene>
    <name evidence="15 19" type="primary">trmD</name>
    <name evidence="19" type="ORF">IAD26_04070</name>
</gene>
<dbReference type="GO" id="GO:0002939">
    <property type="term" value="P:tRNA N1-guanine methylation"/>
    <property type="evidence" value="ECO:0007669"/>
    <property type="project" value="TreeGrafter"/>
</dbReference>
<reference evidence="19" key="2">
    <citation type="journal article" date="2021" name="PeerJ">
        <title>Extensive microbial diversity within the chicken gut microbiome revealed by metagenomics and culture.</title>
        <authorList>
            <person name="Gilroy R."/>
            <person name="Ravi A."/>
            <person name="Getino M."/>
            <person name="Pursley I."/>
            <person name="Horton D.L."/>
            <person name="Alikhan N.F."/>
            <person name="Baker D."/>
            <person name="Gharbi K."/>
            <person name="Hall N."/>
            <person name="Watson M."/>
            <person name="Adriaenssens E.M."/>
            <person name="Foster-Nyarko E."/>
            <person name="Jarju S."/>
            <person name="Secka A."/>
            <person name="Antonio M."/>
            <person name="Oren A."/>
            <person name="Chaudhuri R.R."/>
            <person name="La Ragione R."/>
            <person name="Hildebrand F."/>
            <person name="Pallen M.J."/>
        </authorList>
    </citation>
    <scope>NUCLEOTIDE SEQUENCE</scope>
    <source>
        <strain evidence="19">CHK154-7741</strain>
    </source>
</reference>
<dbReference type="InterPro" id="IPR016009">
    <property type="entry name" value="tRNA_MeTrfase_TRMD/TRM10"/>
</dbReference>
<evidence type="ECO:0000256" key="7">
    <source>
        <dbReference type="ARBA" id="ARBA00022490"/>
    </source>
</evidence>
<comment type="subcellular location">
    <subcellularLocation>
        <location evidence="2 15 17">Cytoplasm</location>
    </subcellularLocation>
</comment>
<dbReference type="Pfam" id="PF01746">
    <property type="entry name" value="tRNA_m1G_MT"/>
    <property type="match status" value="1"/>
</dbReference>
<dbReference type="GO" id="GO:0005829">
    <property type="term" value="C:cytosol"/>
    <property type="evidence" value="ECO:0007669"/>
    <property type="project" value="TreeGrafter"/>
</dbReference>
<evidence type="ECO:0000256" key="17">
    <source>
        <dbReference type="RuleBase" id="RU003464"/>
    </source>
</evidence>
<dbReference type="SUPFAM" id="SSF75217">
    <property type="entry name" value="alpha/beta knot"/>
    <property type="match status" value="1"/>
</dbReference>
<protein>
    <recommendedName>
        <fullName evidence="6 15">tRNA (guanine-N(1)-)-methyltransferase</fullName>
        <ecNumber evidence="5 15">2.1.1.228</ecNumber>
    </recommendedName>
    <alternativeName>
        <fullName evidence="12 15">M1G-methyltransferase</fullName>
    </alternativeName>
    <alternativeName>
        <fullName evidence="13 15">tRNA [GM37] methyltransferase</fullName>
    </alternativeName>
</protein>
<feature type="binding site" evidence="15 16">
    <location>
        <begin position="131"/>
        <end position="136"/>
    </location>
    <ligand>
        <name>S-adenosyl-L-methionine</name>
        <dbReference type="ChEBI" id="CHEBI:59789"/>
    </ligand>
</feature>
<dbReference type="PIRSF" id="PIRSF000386">
    <property type="entry name" value="tRNA_mtase"/>
    <property type="match status" value="1"/>
</dbReference>
<evidence type="ECO:0000256" key="4">
    <source>
        <dbReference type="ARBA" id="ARBA00011738"/>
    </source>
</evidence>
<evidence type="ECO:0000256" key="3">
    <source>
        <dbReference type="ARBA" id="ARBA00007630"/>
    </source>
</evidence>
<dbReference type="FunFam" id="1.10.1270.20:FF:000001">
    <property type="entry name" value="tRNA (guanine-N(1)-)-methyltransferase"/>
    <property type="match status" value="1"/>
</dbReference>
<keyword evidence="7 15" id="KW-0963">Cytoplasm</keyword>
<comment type="subunit">
    <text evidence="4 15 17">Homodimer.</text>
</comment>
<evidence type="ECO:0000256" key="14">
    <source>
        <dbReference type="ARBA" id="ARBA00047783"/>
    </source>
</evidence>
<dbReference type="Proteomes" id="UP000886748">
    <property type="component" value="Unassembled WGS sequence"/>
</dbReference>
<evidence type="ECO:0000256" key="13">
    <source>
        <dbReference type="ARBA" id="ARBA00033392"/>
    </source>
</evidence>
<dbReference type="InterPro" id="IPR023148">
    <property type="entry name" value="tRNA_m1G_MeTrfase_C_sf"/>
</dbReference>
<evidence type="ECO:0000256" key="12">
    <source>
        <dbReference type="ARBA" id="ARBA00029736"/>
    </source>
</evidence>
<dbReference type="PANTHER" id="PTHR46417">
    <property type="entry name" value="TRNA (GUANINE-N(1)-)-METHYLTRANSFERASE"/>
    <property type="match status" value="1"/>
</dbReference>
<dbReference type="GO" id="GO:0052906">
    <property type="term" value="F:tRNA (guanine(37)-N1)-methyltransferase activity"/>
    <property type="evidence" value="ECO:0007669"/>
    <property type="project" value="UniProtKB-UniRule"/>
</dbReference>
<evidence type="ECO:0000313" key="20">
    <source>
        <dbReference type="Proteomes" id="UP000886748"/>
    </source>
</evidence>
<keyword evidence="8 15" id="KW-0489">Methyltransferase</keyword>
<evidence type="ECO:0000256" key="8">
    <source>
        <dbReference type="ARBA" id="ARBA00022603"/>
    </source>
</evidence>
<evidence type="ECO:0000256" key="1">
    <source>
        <dbReference type="ARBA" id="ARBA00002634"/>
    </source>
</evidence>
<accession>A0A9D1MZH3</accession>
<evidence type="ECO:0000256" key="10">
    <source>
        <dbReference type="ARBA" id="ARBA00022691"/>
    </source>
</evidence>
<proteinExistence type="inferred from homology"/>
<evidence type="ECO:0000313" key="19">
    <source>
        <dbReference type="EMBL" id="HIU92295.1"/>
    </source>
</evidence>
<evidence type="ECO:0000256" key="2">
    <source>
        <dbReference type="ARBA" id="ARBA00004496"/>
    </source>
</evidence>
<feature type="domain" description="tRNA methyltransferase TRMD/TRM10-type" evidence="18">
    <location>
        <begin position="1"/>
        <end position="223"/>
    </location>
</feature>
<evidence type="ECO:0000256" key="11">
    <source>
        <dbReference type="ARBA" id="ARBA00022694"/>
    </source>
</evidence>
<keyword evidence="11 15" id="KW-0819">tRNA processing</keyword>
<dbReference type="Gene3D" id="3.40.1280.10">
    <property type="match status" value="1"/>
</dbReference>
<organism evidence="19 20">
    <name type="scientific">Candidatus Limenecus avicola</name>
    <dbReference type="NCBI Taxonomy" id="2840847"/>
    <lineage>
        <taxon>Bacteria</taxon>
        <taxon>Bacillati</taxon>
        <taxon>Bacillota</taxon>
        <taxon>Clostridia</taxon>
        <taxon>Eubacteriales</taxon>
        <taxon>Clostridiaceae</taxon>
        <taxon>Clostridiaceae incertae sedis</taxon>
        <taxon>Candidatus Limenecus</taxon>
    </lineage>
</organism>
<dbReference type="FunFam" id="3.40.1280.10:FF:000001">
    <property type="entry name" value="tRNA (guanine-N(1)-)-methyltransferase"/>
    <property type="match status" value="1"/>
</dbReference>
<dbReference type="InterPro" id="IPR029026">
    <property type="entry name" value="tRNA_m1G_MTases_N"/>
</dbReference>
<dbReference type="NCBIfam" id="TIGR00088">
    <property type="entry name" value="trmD"/>
    <property type="match status" value="1"/>
</dbReference>
<dbReference type="AlphaFoldDB" id="A0A9D1MZH3"/>
<dbReference type="EMBL" id="DVOD01000030">
    <property type="protein sequence ID" value="HIU92295.1"/>
    <property type="molecule type" value="Genomic_DNA"/>
</dbReference>
<keyword evidence="10 15" id="KW-0949">S-adenosyl-L-methionine</keyword>
<dbReference type="PANTHER" id="PTHR46417:SF1">
    <property type="entry name" value="TRNA (GUANINE-N(1)-)-METHYLTRANSFERASE"/>
    <property type="match status" value="1"/>
</dbReference>
<feature type="binding site" evidence="15 16">
    <location>
        <position position="111"/>
    </location>
    <ligand>
        <name>S-adenosyl-L-methionine</name>
        <dbReference type="ChEBI" id="CHEBI:59789"/>
    </ligand>
</feature>
<comment type="similarity">
    <text evidence="3 15 17">Belongs to the RNA methyltransferase TrmD family.</text>
</comment>
<dbReference type="CDD" id="cd18080">
    <property type="entry name" value="TrmD-like"/>
    <property type="match status" value="1"/>
</dbReference>
<dbReference type="EC" id="2.1.1.228" evidence="5 15"/>
<evidence type="ECO:0000256" key="5">
    <source>
        <dbReference type="ARBA" id="ARBA00012807"/>
    </source>
</evidence>
<comment type="catalytic activity">
    <reaction evidence="14 15 17">
        <text>guanosine(37) in tRNA + S-adenosyl-L-methionine = N(1)-methylguanosine(37) in tRNA + S-adenosyl-L-homocysteine + H(+)</text>
        <dbReference type="Rhea" id="RHEA:36899"/>
        <dbReference type="Rhea" id="RHEA-COMP:10145"/>
        <dbReference type="Rhea" id="RHEA-COMP:10147"/>
        <dbReference type="ChEBI" id="CHEBI:15378"/>
        <dbReference type="ChEBI" id="CHEBI:57856"/>
        <dbReference type="ChEBI" id="CHEBI:59789"/>
        <dbReference type="ChEBI" id="CHEBI:73542"/>
        <dbReference type="ChEBI" id="CHEBI:74269"/>
        <dbReference type="EC" id="2.1.1.228"/>
    </reaction>
</comment>
<name>A0A9D1MZH3_9CLOT</name>
<evidence type="ECO:0000256" key="15">
    <source>
        <dbReference type="HAMAP-Rule" id="MF_00605"/>
    </source>
</evidence>
<dbReference type="InterPro" id="IPR002649">
    <property type="entry name" value="tRNA_m1G_MeTrfase_TrmD"/>
</dbReference>
<evidence type="ECO:0000256" key="6">
    <source>
        <dbReference type="ARBA" id="ARBA00014679"/>
    </source>
</evidence>
<dbReference type="Gene3D" id="1.10.1270.20">
    <property type="entry name" value="tRNA(m1g37)methyltransferase, domain 2"/>
    <property type="match status" value="1"/>
</dbReference>
<evidence type="ECO:0000256" key="9">
    <source>
        <dbReference type="ARBA" id="ARBA00022679"/>
    </source>
</evidence>
<comment type="caution">
    <text evidence="19">The sequence shown here is derived from an EMBL/GenBank/DDBJ whole genome shotgun (WGS) entry which is preliminary data.</text>
</comment>
<keyword evidence="9 15" id="KW-0808">Transferase</keyword>
<dbReference type="InterPro" id="IPR029028">
    <property type="entry name" value="Alpha/beta_knot_MTases"/>
</dbReference>
<dbReference type="HAMAP" id="MF_00605">
    <property type="entry name" value="TrmD"/>
    <property type="match status" value="1"/>
</dbReference>